<protein>
    <recommendedName>
        <fullName evidence="4">Lipoprotein</fullName>
    </recommendedName>
</protein>
<gene>
    <name evidence="2" type="ORF">ACFQDM_06065</name>
</gene>
<dbReference type="EMBL" id="JBHSSW010000005">
    <property type="protein sequence ID" value="MFC6197634.1"/>
    <property type="molecule type" value="Genomic_DNA"/>
</dbReference>
<organism evidence="2 3">
    <name type="scientific">Ponticaulis profundi</name>
    <dbReference type="NCBI Taxonomy" id="2665222"/>
    <lineage>
        <taxon>Bacteria</taxon>
        <taxon>Pseudomonadati</taxon>
        <taxon>Pseudomonadota</taxon>
        <taxon>Alphaproteobacteria</taxon>
        <taxon>Hyphomonadales</taxon>
        <taxon>Hyphomonadaceae</taxon>
        <taxon>Ponticaulis</taxon>
    </lineage>
</organism>
<keyword evidence="3" id="KW-1185">Reference proteome</keyword>
<feature type="signal peptide" evidence="1">
    <location>
        <begin position="1"/>
        <end position="20"/>
    </location>
</feature>
<evidence type="ECO:0000313" key="2">
    <source>
        <dbReference type="EMBL" id="MFC6197634.1"/>
    </source>
</evidence>
<accession>A0ABW1S889</accession>
<evidence type="ECO:0000313" key="3">
    <source>
        <dbReference type="Proteomes" id="UP001596303"/>
    </source>
</evidence>
<feature type="chain" id="PRO_5045535790" description="Lipoprotein" evidence="1">
    <location>
        <begin position="21"/>
        <end position="247"/>
    </location>
</feature>
<proteinExistence type="predicted"/>
<dbReference type="Proteomes" id="UP001596303">
    <property type="component" value="Unassembled WGS sequence"/>
</dbReference>
<evidence type="ECO:0000256" key="1">
    <source>
        <dbReference type="SAM" id="SignalP"/>
    </source>
</evidence>
<evidence type="ECO:0008006" key="4">
    <source>
        <dbReference type="Google" id="ProtNLM"/>
    </source>
</evidence>
<reference evidence="3" key="1">
    <citation type="journal article" date="2019" name="Int. J. Syst. Evol. Microbiol.">
        <title>The Global Catalogue of Microorganisms (GCM) 10K type strain sequencing project: providing services to taxonomists for standard genome sequencing and annotation.</title>
        <authorList>
            <consortium name="The Broad Institute Genomics Platform"/>
            <consortium name="The Broad Institute Genome Sequencing Center for Infectious Disease"/>
            <person name="Wu L."/>
            <person name="Ma J."/>
        </authorList>
    </citation>
    <scope>NUCLEOTIDE SEQUENCE [LARGE SCALE GENOMIC DNA]</scope>
    <source>
        <strain evidence="3">CGMCC-1.15741</strain>
    </source>
</reference>
<name>A0ABW1S889_9PROT</name>
<dbReference type="RefSeq" id="WP_377376817.1">
    <property type="nucleotide sequence ID" value="NZ_JBHSSW010000005.1"/>
</dbReference>
<dbReference type="PROSITE" id="PS51257">
    <property type="entry name" value="PROKAR_LIPOPROTEIN"/>
    <property type="match status" value="1"/>
</dbReference>
<keyword evidence="1" id="KW-0732">Signal</keyword>
<sequence length="247" mass="27428">MQKLLMAVAPVLCLSLLAGCETTVPDPAKPVVTGDACGEEDLPLLFWLDPPSREAGERLSLYPYASAYPGMMEERPGGCIGKIDIMPEEALVTVERLEDGTPYFVIDEAAEPRTIRFEAEFNGERSIYGEFNIVDPVATPLVGYWAQRPEEGECVPESIIRELSFFGDGRFSLTWQPFEAYRDYWGDYTYDASSGMLTFDIKGNNFIPEDRQDGVVRLEGDTLTFVDANPGTKPGVPACSVPFTRKR</sequence>
<comment type="caution">
    <text evidence="2">The sequence shown here is derived from an EMBL/GenBank/DDBJ whole genome shotgun (WGS) entry which is preliminary data.</text>
</comment>